<keyword evidence="1" id="KW-0378">Hydrolase</keyword>
<accession>A0A7W6CC78</accession>
<sequence length="134" mass="14957">MPFTLTLPVRFADVDPAGIVFYPRYFEMLNALVEDWFASLGFPFKLIHMEGKMGVPTVRLEVDFIAPSELGESLDLSLEITKLGKSSCQLAIDFACEGQVRLKALVVLVCMDLGARQSMPWPESLREGMHAYLA</sequence>
<dbReference type="EMBL" id="JACIDX010000002">
    <property type="protein sequence ID" value="MBB3953866.1"/>
    <property type="molecule type" value="Genomic_DNA"/>
</dbReference>
<dbReference type="Proteomes" id="UP000548867">
    <property type="component" value="Unassembled WGS sequence"/>
</dbReference>
<dbReference type="InterPro" id="IPR050563">
    <property type="entry name" value="4-hydroxybenzoyl-CoA_TE"/>
</dbReference>
<protein>
    <submittedName>
        <fullName evidence="1">4-hydroxybenzoyl-CoA thioesterase</fullName>
        <ecNumber evidence="1">3.1.2.23</ecNumber>
    </submittedName>
</protein>
<proteinExistence type="predicted"/>
<dbReference type="PANTHER" id="PTHR31793">
    <property type="entry name" value="4-HYDROXYBENZOYL-COA THIOESTERASE FAMILY MEMBER"/>
    <property type="match status" value="1"/>
</dbReference>
<dbReference type="SUPFAM" id="SSF54637">
    <property type="entry name" value="Thioesterase/thiol ester dehydrase-isomerase"/>
    <property type="match status" value="1"/>
</dbReference>
<gene>
    <name evidence="1" type="ORF">GGR38_000793</name>
</gene>
<keyword evidence="2" id="KW-1185">Reference proteome</keyword>
<dbReference type="EC" id="3.1.2.23" evidence="1"/>
<dbReference type="PANTHER" id="PTHR31793:SF24">
    <property type="entry name" value="LONG-CHAIN ACYL-COA THIOESTERASE FADM"/>
    <property type="match status" value="1"/>
</dbReference>
<name>A0A7W6CC78_9SPHN</name>
<comment type="caution">
    <text evidence="1">The sequence shown here is derived from an EMBL/GenBank/DDBJ whole genome shotgun (WGS) entry which is preliminary data.</text>
</comment>
<dbReference type="GO" id="GO:0018739">
    <property type="term" value="F:4-hydroxybenzoyl-CoA thioesterase activity"/>
    <property type="evidence" value="ECO:0007669"/>
    <property type="project" value="UniProtKB-EC"/>
</dbReference>
<dbReference type="Gene3D" id="3.10.129.10">
    <property type="entry name" value="Hotdog Thioesterase"/>
    <property type="match status" value="1"/>
</dbReference>
<dbReference type="RefSeq" id="WP_183622850.1">
    <property type="nucleotide sequence ID" value="NZ_JACIDX010000002.1"/>
</dbReference>
<dbReference type="Pfam" id="PF13279">
    <property type="entry name" value="4HBT_2"/>
    <property type="match status" value="1"/>
</dbReference>
<evidence type="ECO:0000313" key="1">
    <source>
        <dbReference type="EMBL" id="MBB3953866.1"/>
    </source>
</evidence>
<reference evidence="1 2" key="1">
    <citation type="submission" date="2020-08" db="EMBL/GenBank/DDBJ databases">
        <title>Genomic Encyclopedia of Type Strains, Phase IV (KMG-IV): sequencing the most valuable type-strain genomes for metagenomic binning, comparative biology and taxonomic classification.</title>
        <authorList>
            <person name="Goeker M."/>
        </authorList>
    </citation>
    <scope>NUCLEOTIDE SEQUENCE [LARGE SCALE GENOMIC DNA]</scope>
    <source>
        <strain evidence="1 2">DSM 27057</strain>
    </source>
</reference>
<evidence type="ECO:0000313" key="2">
    <source>
        <dbReference type="Proteomes" id="UP000548867"/>
    </source>
</evidence>
<dbReference type="InterPro" id="IPR029069">
    <property type="entry name" value="HotDog_dom_sf"/>
</dbReference>
<organism evidence="1 2">
    <name type="scientific">Novosphingobium sediminicola</name>
    <dbReference type="NCBI Taxonomy" id="563162"/>
    <lineage>
        <taxon>Bacteria</taxon>
        <taxon>Pseudomonadati</taxon>
        <taxon>Pseudomonadota</taxon>
        <taxon>Alphaproteobacteria</taxon>
        <taxon>Sphingomonadales</taxon>
        <taxon>Sphingomonadaceae</taxon>
        <taxon>Novosphingobium</taxon>
    </lineage>
</organism>
<dbReference type="AlphaFoldDB" id="A0A7W6CC78"/>
<dbReference type="GO" id="GO:0047617">
    <property type="term" value="F:fatty acyl-CoA hydrolase activity"/>
    <property type="evidence" value="ECO:0007669"/>
    <property type="project" value="TreeGrafter"/>
</dbReference>
<dbReference type="CDD" id="cd00586">
    <property type="entry name" value="4HBT"/>
    <property type="match status" value="1"/>
</dbReference>